<evidence type="ECO:0000313" key="2">
    <source>
        <dbReference type="EMBL" id="RNA66642.1"/>
    </source>
</evidence>
<feature type="transmembrane region" description="Helical" evidence="1">
    <location>
        <begin position="164"/>
        <end position="189"/>
    </location>
</feature>
<keyword evidence="1" id="KW-0472">Membrane</keyword>
<keyword evidence="3" id="KW-1185">Reference proteome</keyword>
<keyword evidence="1" id="KW-1133">Transmembrane helix</keyword>
<dbReference type="Proteomes" id="UP000278746">
    <property type="component" value="Unassembled WGS sequence"/>
</dbReference>
<dbReference type="AlphaFoldDB" id="A0A3M7TMG0"/>
<proteinExistence type="predicted"/>
<protein>
    <submittedName>
        <fullName evidence="2">DUF624 domain-containing protein</fullName>
    </submittedName>
</protein>
<organism evidence="2 3">
    <name type="scientific">Alteribacter keqinensis</name>
    <dbReference type="NCBI Taxonomy" id="2483800"/>
    <lineage>
        <taxon>Bacteria</taxon>
        <taxon>Bacillati</taxon>
        <taxon>Bacillota</taxon>
        <taxon>Bacilli</taxon>
        <taxon>Bacillales</taxon>
        <taxon>Bacillaceae</taxon>
        <taxon>Alteribacter</taxon>
    </lineage>
</organism>
<comment type="caution">
    <text evidence="2">The sequence shown here is derived from an EMBL/GenBank/DDBJ whole genome shotgun (WGS) entry which is preliminary data.</text>
</comment>
<name>A0A3M7TMG0_9BACI</name>
<dbReference type="RefSeq" id="WP_122900288.1">
    <property type="nucleotide sequence ID" value="NZ_RHIB01000003.1"/>
</dbReference>
<keyword evidence="1" id="KW-0812">Transmembrane</keyword>
<dbReference type="EMBL" id="RHIB01000003">
    <property type="protein sequence ID" value="RNA66642.1"/>
    <property type="molecule type" value="Genomic_DNA"/>
</dbReference>
<gene>
    <name evidence="2" type="ORF">EBO34_15605</name>
</gene>
<dbReference type="OrthoDB" id="9814991at2"/>
<feature type="transmembrane region" description="Helical" evidence="1">
    <location>
        <begin position="30"/>
        <end position="59"/>
    </location>
</feature>
<evidence type="ECO:0000256" key="1">
    <source>
        <dbReference type="SAM" id="Phobius"/>
    </source>
</evidence>
<accession>A0A3M7TMG0</accession>
<sequence>MMGLIIEKETISMSIIGHSFKQYFYHLFKVLVAGVIWLLLSIPILTAGPATAGYSYFIYQIQSREDSKIRHLFTGVKQYFLKSIILGTVITVPPVVLLSNFIFFFQQAGFLFYFYAMLCFYCFLAWVLVSQYAFSVLIQDEDTSIKNVLKYCFLYLKKDFWKSIFLLFPLTLLTLISLPTLVFFIFVMLPLHFLTIHNYLSKQK</sequence>
<feature type="transmembrane region" description="Helical" evidence="1">
    <location>
        <begin position="110"/>
        <end position="129"/>
    </location>
</feature>
<reference evidence="2 3" key="1">
    <citation type="submission" date="2018-10" db="EMBL/GenBank/DDBJ databases">
        <title>Bacillus Keqinensis sp. nov., a moderately halophilic bacterium isolated from a saline-alkaline lake.</title>
        <authorList>
            <person name="Wang H."/>
        </authorList>
    </citation>
    <scope>NUCLEOTIDE SEQUENCE [LARGE SCALE GENOMIC DNA]</scope>
    <source>
        <strain evidence="2 3">KQ-3</strain>
    </source>
</reference>
<evidence type="ECO:0000313" key="3">
    <source>
        <dbReference type="Proteomes" id="UP000278746"/>
    </source>
</evidence>
<dbReference type="Pfam" id="PF04854">
    <property type="entry name" value="DUF624"/>
    <property type="match status" value="1"/>
</dbReference>
<dbReference type="InterPro" id="IPR006938">
    <property type="entry name" value="DUF624"/>
</dbReference>
<feature type="transmembrane region" description="Helical" evidence="1">
    <location>
        <begin position="79"/>
        <end position="104"/>
    </location>
</feature>